<name>A0AAE1P847_9EUCA</name>
<evidence type="ECO:0000313" key="3">
    <source>
        <dbReference type="Proteomes" id="UP001292094"/>
    </source>
</evidence>
<evidence type="ECO:0000256" key="1">
    <source>
        <dbReference type="SAM" id="MobiDB-lite"/>
    </source>
</evidence>
<comment type="caution">
    <text evidence="2">The sequence shown here is derived from an EMBL/GenBank/DDBJ whole genome shotgun (WGS) entry which is preliminary data.</text>
</comment>
<dbReference type="Proteomes" id="UP001292094">
    <property type="component" value="Unassembled WGS sequence"/>
</dbReference>
<feature type="compositionally biased region" description="Gly residues" evidence="1">
    <location>
        <begin position="15"/>
        <end position="25"/>
    </location>
</feature>
<protein>
    <submittedName>
        <fullName evidence="2">Uncharacterized protein</fullName>
    </submittedName>
</protein>
<accession>A0AAE1P847</accession>
<sequence>MGGLTLPRGGVREPSGGGGGGGGVRGVEIKGGSVLVVEVECGRTAHHTLHLHPVPATPALSVVVVGGGVGGVGGII</sequence>
<dbReference type="EMBL" id="JAWZYT010002708">
    <property type="protein sequence ID" value="KAK4302575.1"/>
    <property type="molecule type" value="Genomic_DNA"/>
</dbReference>
<reference evidence="2" key="1">
    <citation type="submission" date="2023-11" db="EMBL/GenBank/DDBJ databases">
        <title>Genome assemblies of two species of porcelain crab, Petrolisthes cinctipes and Petrolisthes manimaculis (Anomura: Porcellanidae).</title>
        <authorList>
            <person name="Angst P."/>
        </authorList>
    </citation>
    <scope>NUCLEOTIDE SEQUENCE</scope>
    <source>
        <strain evidence="2">PB745_02</strain>
        <tissue evidence="2">Gill</tissue>
    </source>
</reference>
<keyword evidence="3" id="KW-1185">Reference proteome</keyword>
<organism evidence="2 3">
    <name type="scientific">Petrolisthes manimaculis</name>
    <dbReference type="NCBI Taxonomy" id="1843537"/>
    <lineage>
        <taxon>Eukaryota</taxon>
        <taxon>Metazoa</taxon>
        <taxon>Ecdysozoa</taxon>
        <taxon>Arthropoda</taxon>
        <taxon>Crustacea</taxon>
        <taxon>Multicrustacea</taxon>
        <taxon>Malacostraca</taxon>
        <taxon>Eumalacostraca</taxon>
        <taxon>Eucarida</taxon>
        <taxon>Decapoda</taxon>
        <taxon>Pleocyemata</taxon>
        <taxon>Anomura</taxon>
        <taxon>Galatheoidea</taxon>
        <taxon>Porcellanidae</taxon>
        <taxon>Petrolisthes</taxon>
    </lineage>
</organism>
<gene>
    <name evidence="2" type="ORF">Pmani_025332</name>
</gene>
<evidence type="ECO:0000313" key="2">
    <source>
        <dbReference type="EMBL" id="KAK4302575.1"/>
    </source>
</evidence>
<dbReference type="AlphaFoldDB" id="A0AAE1P847"/>
<proteinExistence type="predicted"/>
<feature type="region of interest" description="Disordered" evidence="1">
    <location>
        <begin position="1"/>
        <end position="25"/>
    </location>
</feature>